<organism evidence="1 2">
    <name type="scientific">Sporosarcina jeotgali</name>
    <dbReference type="NCBI Taxonomy" id="3020056"/>
    <lineage>
        <taxon>Bacteria</taxon>
        <taxon>Bacillati</taxon>
        <taxon>Bacillota</taxon>
        <taxon>Bacilli</taxon>
        <taxon>Bacillales</taxon>
        <taxon>Caryophanaceae</taxon>
        <taxon>Sporosarcina</taxon>
    </lineage>
</organism>
<dbReference type="Proteomes" id="UP001303532">
    <property type="component" value="Chromosome"/>
</dbReference>
<name>A0ABZ0L157_9BACL</name>
<gene>
    <name evidence="1" type="ORF">PGH26_06850</name>
</gene>
<sequence>MEELKKKLKKELQQSLDSKVLSEQSWTFTAHKVLVSYNTVTKTKMDVLMKMMLMTLQKLNIERPEELAQMLGVELLFIEDLLSIMKGAGLVVNKDCWSITQLGIAQLKTGMLLHETEIEETELLISPLHDEFLEAEKSHPLQGNLDSFRYDRDPENWSADTIPADLLQTELSAIVEQDNTAERQRIVEQVLKVTAIEKVQIPCFEFHIHNPNQDALYARIWNTFSDQWDETLEQLVVGEERSAWRDRYLSKEEEVTHET</sequence>
<keyword evidence="2" id="KW-1185">Reference proteome</keyword>
<protein>
    <submittedName>
        <fullName evidence="1">Uncharacterized protein</fullName>
    </submittedName>
</protein>
<proteinExistence type="predicted"/>
<reference evidence="1 2" key="1">
    <citation type="submission" date="2023-01" db="EMBL/GenBank/DDBJ databases">
        <title>Sporosarcina sp. nov., isolated from Korean tranditional fermented seafood 'Jeotgal'.</title>
        <authorList>
            <person name="Yang A.-I."/>
        </authorList>
    </citation>
    <scope>NUCLEOTIDE SEQUENCE [LARGE SCALE GENOMIC DNA]</scope>
    <source>
        <strain evidence="1 2">B2O-1</strain>
    </source>
</reference>
<dbReference type="RefSeq" id="WP_323693246.1">
    <property type="nucleotide sequence ID" value="NZ_CP116341.1"/>
</dbReference>
<evidence type="ECO:0000313" key="2">
    <source>
        <dbReference type="Proteomes" id="UP001303532"/>
    </source>
</evidence>
<accession>A0ABZ0L157</accession>
<dbReference type="EMBL" id="CP116341">
    <property type="protein sequence ID" value="WOV85648.1"/>
    <property type="molecule type" value="Genomic_DNA"/>
</dbReference>
<evidence type="ECO:0000313" key="1">
    <source>
        <dbReference type="EMBL" id="WOV85648.1"/>
    </source>
</evidence>